<keyword evidence="4" id="KW-1185">Reference proteome</keyword>
<sequence length="450" mass="48783">MPIYRNLTSPMPGIAFFNHGASPSTSMTSIIPLDSKHPAPKRRWSSNRSSSETDRPRLPIRTMHKGSSGRGGPKGFIESPADIAMTIESPPLVCYGPPRESTGALLSGIMKLEVKETEQTFEAFTVRLLADVLTRKPVSAHCPDCTTSVSELHRWSLINEPVVLRKGTHTYPFSYLLPGHLPASNTNALSRIAYCIYATATTIKGVEIKFERPITLQRAVLPGLDKHSTRVFPPTNLSANITLPPVVHPGGDFPLQIRLDGVLSKARTSRWRLKKLTWRIDETSRVVSPACKQHSSKLGGDGKGLLHDDVRTVGSGEVKTGWKSDFTGTDGKIEVEFNAGIPAHAGAACDVDSPCGISVTHNLVVELIVAEEHCPIPPSKVVNPTGAARVLRMQLHLLVTERSGLGISWDEESPPVYENVPVSPPSYGTVLEVEGEAGVALFSPPVYHEA</sequence>
<dbReference type="InterPro" id="IPR024391">
    <property type="entry name" value="LDB19_N"/>
</dbReference>
<evidence type="ECO:0000256" key="1">
    <source>
        <dbReference type="SAM" id="MobiDB-lite"/>
    </source>
</evidence>
<dbReference type="AlphaFoldDB" id="A0A292PQE5"/>
<feature type="region of interest" description="Disordered" evidence="1">
    <location>
        <begin position="27"/>
        <end position="76"/>
    </location>
</feature>
<dbReference type="Pfam" id="PF13002">
    <property type="entry name" value="LDB19"/>
    <property type="match status" value="1"/>
</dbReference>
<dbReference type="SUPFAM" id="SSF81296">
    <property type="entry name" value="E set domains"/>
    <property type="match status" value="1"/>
</dbReference>
<dbReference type="Gene3D" id="2.60.40.640">
    <property type="match status" value="1"/>
</dbReference>
<dbReference type="PANTHER" id="PTHR11188:SF76">
    <property type="entry name" value="PROTEIN LDB19"/>
    <property type="match status" value="1"/>
</dbReference>
<dbReference type="EMBL" id="LN891101">
    <property type="protein sequence ID" value="CUS09001.1"/>
    <property type="molecule type" value="Genomic_DNA"/>
</dbReference>
<evidence type="ECO:0000313" key="3">
    <source>
        <dbReference type="EMBL" id="CUS09001.1"/>
    </source>
</evidence>
<dbReference type="GO" id="GO:0031625">
    <property type="term" value="F:ubiquitin protein ligase binding"/>
    <property type="evidence" value="ECO:0007669"/>
    <property type="project" value="TreeGrafter"/>
</dbReference>
<accession>A0A292PQE5</accession>
<reference evidence="3" key="1">
    <citation type="submission" date="2015-10" db="EMBL/GenBank/DDBJ databases">
        <authorList>
            <person name="Regsiter A."/>
            <person name="william w."/>
        </authorList>
    </citation>
    <scope>NUCLEOTIDE SEQUENCE</scope>
    <source>
        <strain evidence="3">Montdore</strain>
    </source>
</reference>
<dbReference type="PANTHER" id="PTHR11188">
    <property type="entry name" value="ARRESTIN DOMAIN CONTAINING PROTEIN"/>
    <property type="match status" value="1"/>
</dbReference>
<dbReference type="InterPro" id="IPR050357">
    <property type="entry name" value="Arrestin_domain-protein"/>
</dbReference>
<dbReference type="GO" id="GO:0005886">
    <property type="term" value="C:plasma membrane"/>
    <property type="evidence" value="ECO:0007669"/>
    <property type="project" value="TreeGrafter"/>
</dbReference>
<name>A0A292PQE5_9PEZI</name>
<dbReference type="GO" id="GO:0005829">
    <property type="term" value="C:cytosol"/>
    <property type="evidence" value="ECO:0007669"/>
    <property type="project" value="TreeGrafter"/>
</dbReference>
<dbReference type="InterPro" id="IPR014752">
    <property type="entry name" value="Arrestin-like_C"/>
</dbReference>
<dbReference type="GO" id="GO:0070086">
    <property type="term" value="P:ubiquitin-dependent endocytosis"/>
    <property type="evidence" value="ECO:0007669"/>
    <property type="project" value="TreeGrafter"/>
</dbReference>
<protein>
    <recommendedName>
        <fullName evidence="2">LDB19 N-terminal domain-containing protein</fullName>
    </recommendedName>
</protein>
<feature type="domain" description="LDB19 N-terminal" evidence="2">
    <location>
        <begin position="125"/>
        <end position="297"/>
    </location>
</feature>
<dbReference type="InterPro" id="IPR014756">
    <property type="entry name" value="Ig_E-set"/>
</dbReference>
<dbReference type="GO" id="GO:0030674">
    <property type="term" value="F:protein-macromolecule adaptor activity"/>
    <property type="evidence" value="ECO:0007669"/>
    <property type="project" value="TreeGrafter"/>
</dbReference>
<proteinExistence type="predicted"/>
<gene>
    <name evidence="3" type="ORF">GSTUAT00006881001</name>
</gene>
<evidence type="ECO:0000313" key="4">
    <source>
        <dbReference type="Proteomes" id="UP001412239"/>
    </source>
</evidence>
<evidence type="ECO:0000259" key="2">
    <source>
        <dbReference type="Pfam" id="PF13002"/>
    </source>
</evidence>
<dbReference type="Proteomes" id="UP001412239">
    <property type="component" value="Unassembled WGS sequence"/>
</dbReference>
<organism evidence="3 4">
    <name type="scientific">Tuber aestivum</name>
    <name type="common">summer truffle</name>
    <dbReference type="NCBI Taxonomy" id="59557"/>
    <lineage>
        <taxon>Eukaryota</taxon>
        <taxon>Fungi</taxon>
        <taxon>Dikarya</taxon>
        <taxon>Ascomycota</taxon>
        <taxon>Pezizomycotina</taxon>
        <taxon>Pezizomycetes</taxon>
        <taxon>Pezizales</taxon>
        <taxon>Tuberaceae</taxon>
        <taxon>Tuber</taxon>
    </lineage>
</organism>